<name>A0AAV8VC77_9CUCU</name>
<dbReference type="InterPro" id="IPR011604">
    <property type="entry name" value="PDDEXK-like_dom_sf"/>
</dbReference>
<organism evidence="6 7">
    <name type="scientific">Exocentrus adspersus</name>
    <dbReference type="NCBI Taxonomy" id="1586481"/>
    <lineage>
        <taxon>Eukaryota</taxon>
        <taxon>Metazoa</taxon>
        <taxon>Ecdysozoa</taxon>
        <taxon>Arthropoda</taxon>
        <taxon>Hexapoda</taxon>
        <taxon>Insecta</taxon>
        <taxon>Pterygota</taxon>
        <taxon>Neoptera</taxon>
        <taxon>Endopterygota</taxon>
        <taxon>Coleoptera</taxon>
        <taxon>Polyphaga</taxon>
        <taxon>Cucujiformia</taxon>
        <taxon>Chrysomeloidea</taxon>
        <taxon>Cerambycidae</taxon>
        <taxon>Lamiinae</taxon>
        <taxon>Acanthocinini</taxon>
        <taxon>Exocentrus</taxon>
    </lineage>
</organism>
<dbReference type="PANTHER" id="PTHR46609">
    <property type="entry name" value="EXONUCLEASE, PHAGE-TYPE/RECB, C-TERMINAL DOMAIN-CONTAINING PROTEIN"/>
    <property type="match status" value="1"/>
</dbReference>
<sequence>DLDLLVRKAHLLIENENNNRSERLMNIVARFNAGKRLNLIQRGSYQRRVHLSGLRHNKQLSWHYSPFKHLTGSSPGTYFKAYMNEAINMKRKLTRKRLFSDNEDETPRKKIKNTPEKKSHNTDYGPKAEEPEDELMLKNEVEEVMNRLTVTEEEIYEIENHTRGQFGNPVFEQERRNRLTASMFGRVMKRKPQTPCHNLVKVCLKPTNFWSEATEYGIAKEKVALALFQSSTNLNVRESGLWIDVNNGFLGASPDGVIESDNALVEIQGQLNIAKKDTCFFVVYVSDQIELFIEEIKRDEQFWNKMLPVLTSFYKECVTPEIVRKNIDKGKRCKDPPYIQEAITAFQEKKQ</sequence>
<protein>
    <recommendedName>
        <fullName evidence="8">YqaJ viral recombinase domain-containing protein</fullName>
    </recommendedName>
</protein>
<evidence type="ECO:0000313" key="7">
    <source>
        <dbReference type="Proteomes" id="UP001159042"/>
    </source>
</evidence>
<evidence type="ECO:0000256" key="4">
    <source>
        <dbReference type="ARBA" id="ARBA00022839"/>
    </source>
</evidence>
<reference evidence="6 7" key="1">
    <citation type="journal article" date="2023" name="Insect Mol. Biol.">
        <title>Genome sequencing provides insights into the evolution of gene families encoding plant cell wall-degrading enzymes in longhorned beetles.</title>
        <authorList>
            <person name="Shin N.R."/>
            <person name="Okamura Y."/>
            <person name="Kirsch R."/>
            <person name="Pauchet Y."/>
        </authorList>
    </citation>
    <scope>NUCLEOTIDE SEQUENCE [LARGE SCALE GENOMIC DNA]</scope>
    <source>
        <strain evidence="6">EAD_L_NR</strain>
    </source>
</reference>
<evidence type="ECO:0008006" key="8">
    <source>
        <dbReference type="Google" id="ProtNLM"/>
    </source>
</evidence>
<dbReference type="GO" id="GO:0004527">
    <property type="term" value="F:exonuclease activity"/>
    <property type="evidence" value="ECO:0007669"/>
    <property type="project" value="UniProtKB-KW"/>
</dbReference>
<dbReference type="InterPro" id="IPR051703">
    <property type="entry name" value="NF-kappa-B_Signaling_Reg"/>
</dbReference>
<evidence type="ECO:0000256" key="1">
    <source>
        <dbReference type="ARBA" id="ARBA00022722"/>
    </source>
</evidence>
<keyword evidence="2" id="KW-0255">Endonuclease</keyword>
<dbReference type="SUPFAM" id="SSF52980">
    <property type="entry name" value="Restriction endonuclease-like"/>
    <property type="match status" value="1"/>
</dbReference>
<dbReference type="EMBL" id="JANEYG010000163">
    <property type="protein sequence ID" value="KAJ8911760.1"/>
    <property type="molecule type" value="Genomic_DNA"/>
</dbReference>
<dbReference type="GO" id="GO:0006281">
    <property type="term" value="P:DNA repair"/>
    <property type="evidence" value="ECO:0007669"/>
    <property type="project" value="UniProtKB-ARBA"/>
</dbReference>
<proteinExistence type="predicted"/>
<keyword evidence="4" id="KW-0269">Exonuclease</keyword>
<dbReference type="Proteomes" id="UP001159042">
    <property type="component" value="Unassembled WGS sequence"/>
</dbReference>
<dbReference type="CDD" id="cd22343">
    <property type="entry name" value="PDDEXK_lambda_exonuclease-like"/>
    <property type="match status" value="1"/>
</dbReference>
<evidence type="ECO:0000256" key="2">
    <source>
        <dbReference type="ARBA" id="ARBA00022759"/>
    </source>
</evidence>
<dbReference type="Pfam" id="PF01771">
    <property type="entry name" value="Viral_alk_exo"/>
    <property type="match status" value="1"/>
</dbReference>
<dbReference type="AlphaFoldDB" id="A0AAV8VC77"/>
<feature type="region of interest" description="Disordered" evidence="5">
    <location>
        <begin position="98"/>
        <end position="132"/>
    </location>
</feature>
<evidence type="ECO:0000256" key="5">
    <source>
        <dbReference type="SAM" id="MobiDB-lite"/>
    </source>
</evidence>
<feature type="non-terminal residue" evidence="6">
    <location>
        <position position="1"/>
    </location>
</feature>
<feature type="compositionally biased region" description="Basic and acidic residues" evidence="5">
    <location>
        <begin position="105"/>
        <end position="132"/>
    </location>
</feature>
<dbReference type="PANTHER" id="PTHR46609:SF8">
    <property type="entry name" value="YQAJ VIRAL RECOMBINASE DOMAIN-CONTAINING PROTEIN"/>
    <property type="match status" value="1"/>
</dbReference>
<evidence type="ECO:0000313" key="6">
    <source>
        <dbReference type="EMBL" id="KAJ8911760.1"/>
    </source>
</evidence>
<evidence type="ECO:0000256" key="3">
    <source>
        <dbReference type="ARBA" id="ARBA00022801"/>
    </source>
</evidence>
<dbReference type="InterPro" id="IPR011335">
    <property type="entry name" value="Restrct_endonuc-II-like"/>
</dbReference>
<keyword evidence="3" id="KW-0378">Hydrolase</keyword>
<comment type="caution">
    <text evidence="6">The sequence shown here is derived from an EMBL/GenBank/DDBJ whole genome shotgun (WGS) entry which is preliminary data.</text>
</comment>
<dbReference type="GO" id="GO:0004519">
    <property type="term" value="F:endonuclease activity"/>
    <property type="evidence" value="ECO:0007669"/>
    <property type="project" value="UniProtKB-KW"/>
</dbReference>
<dbReference type="Gene3D" id="3.90.320.10">
    <property type="match status" value="2"/>
</dbReference>
<keyword evidence="1" id="KW-0540">Nuclease</keyword>
<keyword evidence="7" id="KW-1185">Reference proteome</keyword>
<gene>
    <name evidence="6" type="ORF">NQ315_008812</name>
</gene>
<dbReference type="InterPro" id="IPR034720">
    <property type="entry name" value="Viral_alk_exo"/>
</dbReference>
<accession>A0AAV8VC77</accession>